<dbReference type="STRING" id="247633.GP2143_01037"/>
<organism evidence="2 3">
    <name type="scientific">marine gamma proteobacterium HTCC2143</name>
    <dbReference type="NCBI Taxonomy" id="247633"/>
    <lineage>
        <taxon>Bacteria</taxon>
        <taxon>Pseudomonadati</taxon>
        <taxon>Pseudomonadota</taxon>
        <taxon>Gammaproteobacteria</taxon>
        <taxon>Cellvibrionales</taxon>
        <taxon>Spongiibacteraceae</taxon>
        <taxon>BD1-7 clade</taxon>
    </lineage>
</organism>
<reference evidence="2 3" key="1">
    <citation type="journal article" date="2010" name="J. Bacteriol.">
        <title>Genome sequence of the oligotrophic marine Gammaproteobacterium HTCC2143, isolated from the Oregon Coast.</title>
        <authorList>
            <person name="Oh H.M."/>
            <person name="Kang I."/>
            <person name="Ferriera S."/>
            <person name="Giovannoni S.J."/>
            <person name="Cho J.C."/>
        </authorList>
    </citation>
    <scope>NUCLEOTIDE SEQUENCE [LARGE SCALE GENOMIC DNA]</scope>
    <source>
        <strain evidence="2 3">HTCC2143</strain>
    </source>
</reference>
<keyword evidence="3" id="KW-1185">Reference proteome</keyword>
<name>A0YF85_9GAMM</name>
<gene>
    <name evidence="2" type="ORF">GP2143_01037</name>
</gene>
<dbReference type="EMBL" id="AAVT01000007">
    <property type="protein sequence ID" value="EAW30680.1"/>
    <property type="molecule type" value="Genomic_DNA"/>
</dbReference>
<evidence type="ECO:0000313" key="3">
    <source>
        <dbReference type="Proteomes" id="UP000004931"/>
    </source>
</evidence>
<dbReference type="AlphaFoldDB" id="A0YF85"/>
<feature type="region of interest" description="Disordered" evidence="1">
    <location>
        <begin position="1"/>
        <end position="25"/>
    </location>
</feature>
<feature type="compositionally biased region" description="Low complexity" evidence="1">
    <location>
        <begin position="62"/>
        <end position="77"/>
    </location>
</feature>
<sequence length="103" mass="11276">MQKIPMATTLTSMSKSEKSAIVDDSDETLNSTQRFKQELIRANKSAVDSNLQTEYLEPPTTPSTTPTNPTVVVYPPHVSQPAAPTPNTTISTKSKQKGKEKEK</sequence>
<proteinExistence type="predicted"/>
<protein>
    <submittedName>
        <fullName evidence="2">Uncharacterized protein</fullName>
    </submittedName>
</protein>
<accession>A0YF85</accession>
<evidence type="ECO:0000256" key="1">
    <source>
        <dbReference type="SAM" id="MobiDB-lite"/>
    </source>
</evidence>
<feature type="region of interest" description="Disordered" evidence="1">
    <location>
        <begin position="50"/>
        <end position="103"/>
    </location>
</feature>
<dbReference type="Proteomes" id="UP000004931">
    <property type="component" value="Unassembled WGS sequence"/>
</dbReference>
<comment type="caution">
    <text evidence="2">The sequence shown here is derived from an EMBL/GenBank/DDBJ whole genome shotgun (WGS) entry which is preliminary data.</text>
</comment>
<evidence type="ECO:0000313" key="2">
    <source>
        <dbReference type="EMBL" id="EAW30680.1"/>
    </source>
</evidence>